<name>A0A0B2V6L1_TOXCA</name>
<sequence length="86" mass="10181">MKNKTKYFKETVACPFEDRLAFAAFSRRQSQLTVTMERPQCIVPYKPRLQQVLNRMMSKSNERSGFSDRLGQFTYRTLLYIAMNCI</sequence>
<dbReference type="Proteomes" id="UP000031036">
    <property type="component" value="Unassembled WGS sequence"/>
</dbReference>
<reference evidence="1 2" key="1">
    <citation type="submission" date="2014-11" db="EMBL/GenBank/DDBJ databases">
        <title>Genetic blueprint of the zoonotic pathogen Toxocara canis.</title>
        <authorList>
            <person name="Zhu X.-Q."/>
            <person name="Korhonen P.K."/>
            <person name="Cai H."/>
            <person name="Young N.D."/>
            <person name="Nejsum P."/>
            <person name="von Samson-Himmelstjerna G."/>
            <person name="Boag P.R."/>
            <person name="Tan P."/>
            <person name="Li Q."/>
            <person name="Min J."/>
            <person name="Yang Y."/>
            <person name="Wang X."/>
            <person name="Fang X."/>
            <person name="Hall R.S."/>
            <person name="Hofmann A."/>
            <person name="Sternberg P.W."/>
            <person name="Jex A.R."/>
            <person name="Gasser R.B."/>
        </authorList>
    </citation>
    <scope>NUCLEOTIDE SEQUENCE [LARGE SCALE GENOMIC DNA]</scope>
    <source>
        <strain evidence="1">PN_DK_2014</strain>
    </source>
</reference>
<dbReference type="EMBL" id="JPKZ01002384">
    <property type="protein sequence ID" value="KHN77097.1"/>
    <property type="molecule type" value="Genomic_DNA"/>
</dbReference>
<dbReference type="AlphaFoldDB" id="A0A0B2V6L1"/>
<evidence type="ECO:0000313" key="2">
    <source>
        <dbReference type="Proteomes" id="UP000031036"/>
    </source>
</evidence>
<comment type="caution">
    <text evidence="1">The sequence shown here is derived from an EMBL/GenBank/DDBJ whole genome shotgun (WGS) entry which is preliminary data.</text>
</comment>
<proteinExistence type="predicted"/>
<protein>
    <submittedName>
        <fullName evidence="1">Uncharacterized protein</fullName>
    </submittedName>
</protein>
<gene>
    <name evidence="1" type="ORF">Tcan_06147</name>
</gene>
<keyword evidence="2" id="KW-1185">Reference proteome</keyword>
<accession>A0A0B2V6L1</accession>
<evidence type="ECO:0000313" key="1">
    <source>
        <dbReference type="EMBL" id="KHN77097.1"/>
    </source>
</evidence>
<organism evidence="1 2">
    <name type="scientific">Toxocara canis</name>
    <name type="common">Canine roundworm</name>
    <dbReference type="NCBI Taxonomy" id="6265"/>
    <lineage>
        <taxon>Eukaryota</taxon>
        <taxon>Metazoa</taxon>
        <taxon>Ecdysozoa</taxon>
        <taxon>Nematoda</taxon>
        <taxon>Chromadorea</taxon>
        <taxon>Rhabditida</taxon>
        <taxon>Spirurina</taxon>
        <taxon>Ascaridomorpha</taxon>
        <taxon>Ascaridoidea</taxon>
        <taxon>Toxocaridae</taxon>
        <taxon>Toxocara</taxon>
    </lineage>
</organism>